<dbReference type="InterPro" id="IPR006311">
    <property type="entry name" value="TAT_signal"/>
</dbReference>
<dbReference type="Pfam" id="PF00149">
    <property type="entry name" value="Metallophos"/>
    <property type="match status" value="1"/>
</dbReference>
<dbReference type="InterPro" id="IPR029052">
    <property type="entry name" value="Metallo-depent_PP-like"/>
</dbReference>
<sequence length="551" mass="60693">MQISRRDLLRSSAAVAGGVTLGGLGLADAAVAGTVPLAPTTRKRVYLKGEPDATGWRPVVEGPGEPYVVRSLGAKPQAGRGKRRKPLLAFAQLSDVHIVDSQSPGRVDYLDRNDDDMDGDGQNDGHGIYKSAWRPQEILGAHVADAMVRQINQIRRGPVTGKPLAFAIQTGDNSDNSQYNEVRWNIEVLDGAEVRADSGDLTRFEGAMDGTPEYYDVRYWHPEGTPEGLEDDRPRSMFGFPVVPGLLDAARAPFQAEGLAMPWYTAFGNHDALRQGNFVWDQAFEDRATGDTKQITPNVYRTVTPDPDRRPLSKKEWIEEHFTTNSATAPGPVGHGFKQHNRETGLGYYYFDAGLVRFIVLDTVNPNGNQNGSIDPTQFSWLQSVLKKSSKKLVVVASHHTLSTMTNGYTGSAQPGPRVLGEYILGELVEHDNVIAWVNGHTHTNHIWPQQVKGKPGRFWEINTASHIDWPQQARLIEVADNRDGTISIFTTLLDHAGPAEWSGAIDDPVQLAALSRELAANDWQEQGSDRRGTTGSRNTELVLRAPKFLR</sequence>
<reference evidence="2 3" key="1">
    <citation type="journal article" date="2019" name="Int. J. Syst. Evol. Microbiol.">
        <title>The Global Catalogue of Microorganisms (GCM) 10K type strain sequencing project: providing services to taxonomists for standard genome sequencing and annotation.</title>
        <authorList>
            <consortium name="The Broad Institute Genomics Platform"/>
            <consortium name="The Broad Institute Genome Sequencing Center for Infectious Disease"/>
            <person name="Wu L."/>
            <person name="Ma J."/>
        </authorList>
    </citation>
    <scope>NUCLEOTIDE SEQUENCE [LARGE SCALE GENOMIC DNA]</scope>
    <source>
        <strain evidence="2 3">JCM 11813</strain>
    </source>
</reference>
<dbReference type="SUPFAM" id="SSF56300">
    <property type="entry name" value="Metallo-dependent phosphatases"/>
    <property type="match status" value="1"/>
</dbReference>
<dbReference type="PANTHER" id="PTHR43143:SF1">
    <property type="entry name" value="SERINE_THREONINE-PROTEIN PHOSPHATASE CPPED1"/>
    <property type="match status" value="1"/>
</dbReference>
<evidence type="ECO:0000313" key="2">
    <source>
        <dbReference type="EMBL" id="GAA1163858.1"/>
    </source>
</evidence>
<keyword evidence="3" id="KW-1185">Reference proteome</keyword>
<evidence type="ECO:0000259" key="1">
    <source>
        <dbReference type="Pfam" id="PF00149"/>
    </source>
</evidence>
<dbReference type="PANTHER" id="PTHR43143">
    <property type="entry name" value="METALLOPHOSPHOESTERASE, CALCINEURIN SUPERFAMILY"/>
    <property type="match status" value="1"/>
</dbReference>
<protein>
    <submittedName>
        <fullName evidence="2">TIGR03767 family metallophosphoesterase</fullName>
    </submittedName>
</protein>
<comment type="caution">
    <text evidence="2">The sequence shown here is derived from an EMBL/GenBank/DDBJ whole genome shotgun (WGS) entry which is preliminary data.</text>
</comment>
<evidence type="ECO:0000313" key="3">
    <source>
        <dbReference type="Proteomes" id="UP001499979"/>
    </source>
</evidence>
<dbReference type="InterPro" id="IPR004843">
    <property type="entry name" value="Calcineurin-like_PHP"/>
</dbReference>
<accession>A0ABN1UR16</accession>
<organism evidence="2 3">
    <name type="scientific">Nocardioides aquiterrae</name>
    <dbReference type="NCBI Taxonomy" id="203799"/>
    <lineage>
        <taxon>Bacteria</taxon>
        <taxon>Bacillati</taxon>
        <taxon>Actinomycetota</taxon>
        <taxon>Actinomycetes</taxon>
        <taxon>Propionibacteriales</taxon>
        <taxon>Nocardioidaceae</taxon>
        <taxon>Nocardioides</taxon>
    </lineage>
</organism>
<dbReference type="RefSeq" id="WP_343910833.1">
    <property type="nucleotide sequence ID" value="NZ_BAAAJE010000030.1"/>
</dbReference>
<name>A0ABN1UR16_9ACTN</name>
<proteinExistence type="predicted"/>
<feature type="domain" description="Calcineurin-like phosphoesterase" evidence="1">
    <location>
        <begin position="259"/>
        <end position="444"/>
    </location>
</feature>
<dbReference type="Gene3D" id="3.60.21.10">
    <property type="match status" value="1"/>
</dbReference>
<dbReference type="InterPro" id="IPR051918">
    <property type="entry name" value="STPP_CPPED1"/>
</dbReference>
<dbReference type="PROSITE" id="PS51318">
    <property type="entry name" value="TAT"/>
    <property type="match status" value="1"/>
</dbReference>
<dbReference type="Proteomes" id="UP001499979">
    <property type="component" value="Unassembled WGS sequence"/>
</dbReference>
<dbReference type="EMBL" id="BAAAJE010000030">
    <property type="protein sequence ID" value="GAA1163858.1"/>
    <property type="molecule type" value="Genomic_DNA"/>
</dbReference>
<gene>
    <name evidence="2" type="ORF">GCM10009606_47000</name>
</gene>